<dbReference type="Pfam" id="PF01494">
    <property type="entry name" value="FAD_binding_3"/>
    <property type="match status" value="1"/>
</dbReference>
<comment type="caution">
    <text evidence="5">The sequence shown here is derived from an EMBL/GenBank/DDBJ whole genome shotgun (WGS) entry which is preliminary data.</text>
</comment>
<dbReference type="AlphaFoldDB" id="A0A368SY08"/>
<keyword evidence="6" id="KW-1185">Reference proteome</keyword>
<proteinExistence type="predicted"/>
<protein>
    <submittedName>
        <fullName evidence="5">FAD-dependent oxidoreductase</fullName>
    </submittedName>
</protein>
<keyword evidence="3" id="KW-0274">FAD</keyword>
<keyword evidence="2" id="KW-0285">Flavoprotein</keyword>
<dbReference type="InterPro" id="IPR002938">
    <property type="entry name" value="FAD-bd"/>
</dbReference>
<comment type="cofactor">
    <cofactor evidence="1">
        <name>FAD</name>
        <dbReference type="ChEBI" id="CHEBI:57692"/>
    </cofactor>
</comment>
<dbReference type="InterPro" id="IPR050641">
    <property type="entry name" value="RIFMO-like"/>
</dbReference>
<evidence type="ECO:0000313" key="6">
    <source>
        <dbReference type="Proteomes" id="UP000253318"/>
    </source>
</evidence>
<dbReference type="OrthoDB" id="8670884at2"/>
<feature type="domain" description="FAD-binding" evidence="4">
    <location>
        <begin position="2"/>
        <end position="355"/>
    </location>
</feature>
<accession>A0A368SY08</accession>
<dbReference type="InterPro" id="IPR036188">
    <property type="entry name" value="FAD/NAD-bd_sf"/>
</dbReference>
<dbReference type="Pfam" id="PF21274">
    <property type="entry name" value="Rng_hyd_C"/>
    <property type="match status" value="1"/>
</dbReference>
<organism evidence="5 6">
    <name type="scientific">Marinitenerispora sediminis</name>
    <dbReference type="NCBI Taxonomy" id="1931232"/>
    <lineage>
        <taxon>Bacteria</taxon>
        <taxon>Bacillati</taxon>
        <taxon>Actinomycetota</taxon>
        <taxon>Actinomycetes</taxon>
        <taxon>Streptosporangiales</taxon>
        <taxon>Nocardiopsidaceae</taxon>
        <taxon>Marinitenerispora</taxon>
    </lineage>
</organism>
<dbReference type="PANTHER" id="PTHR43004">
    <property type="entry name" value="TRK SYSTEM POTASSIUM UPTAKE PROTEIN"/>
    <property type="match status" value="1"/>
</dbReference>
<evidence type="ECO:0000256" key="2">
    <source>
        <dbReference type="ARBA" id="ARBA00022630"/>
    </source>
</evidence>
<name>A0A368SY08_9ACTN</name>
<dbReference type="Gene3D" id="3.50.50.60">
    <property type="entry name" value="FAD/NAD(P)-binding domain"/>
    <property type="match status" value="2"/>
</dbReference>
<dbReference type="GO" id="GO:0071949">
    <property type="term" value="F:FAD binding"/>
    <property type="evidence" value="ECO:0007669"/>
    <property type="project" value="InterPro"/>
</dbReference>
<dbReference type="GO" id="GO:0016709">
    <property type="term" value="F:oxidoreductase activity, acting on paired donors, with incorporation or reduction of molecular oxygen, NAD(P)H as one donor, and incorporation of one atom of oxygen"/>
    <property type="evidence" value="ECO:0007669"/>
    <property type="project" value="UniProtKB-ARBA"/>
</dbReference>
<evidence type="ECO:0000313" key="5">
    <source>
        <dbReference type="EMBL" id="RCV48519.1"/>
    </source>
</evidence>
<evidence type="ECO:0000256" key="3">
    <source>
        <dbReference type="ARBA" id="ARBA00022827"/>
    </source>
</evidence>
<dbReference type="Proteomes" id="UP000253318">
    <property type="component" value="Unassembled WGS sequence"/>
</dbReference>
<evidence type="ECO:0000256" key="1">
    <source>
        <dbReference type="ARBA" id="ARBA00001974"/>
    </source>
</evidence>
<dbReference type="SUPFAM" id="SSF51905">
    <property type="entry name" value="FAD/NAD(P)-binding domain"/>
    <property type="match status" value="1"/>
</dbReference>
<dbReference type="RefSeq" id="WP_114400884.1">
    <property type="nucleotide sequence ID" value="NZ_QEIM01000337.1"/>
</dbReference>
<sequence>MDTDVLIIGAGPNGLMLACELGLAGVRTTVLDKLPQPNGEPRANGVLGQVVTMLDRRGLYERITGDSKRPTPAPFFMFAAMGLDLDLLDDNPVHVLPVPQPRLIRILAERATELGVDVRWGHELVGLEQDGEAVTAEVAGPSGPCRLSARHLVGADGGHSPTRKLAGIGFPGVSHDRTTTRLAQVSVPEEWVDPATGGLRVPGYGLVPPFLGQRTENGGLTYAPLPGRPPIISTVEWDRPGTEAPMSLAELRESARRVLGVDVPLGPPAGDGPHALRRIVGGNNRRAERFRDGRVFLLGDAAHVDNAGGQGLNLGMQDAVNLGWKLAADIRGEAPAGLLDTYDTERRPAAERVIMYAQALSALLAPGSEVTALRELFSELLTDRSTVQRLADLTAGTDIRYAMGAADPHPLVGYCAPDMDLAAPRGQVRLAELARTGRPMLLDLTGSGAAAEALSHLRDRVDIVSARPESAAPAATALLVRPDSYVAWASSSPHPGPEELAGLRAAARCWFGAPAQRAG</sequence>
<dbReference type="EMBL" id="QEIN01000388">
    <property type="protein sequence ID" value="RCV48519.1"/>
    <property type="molecule type" value="Genomic_DNA"/>
</dbReference>
<evidence type="ECO:0000259" key="4">
    <source>
        <dbReference type="Pfam" id="PF01494"/>
    </source>
</evidence>
<reference evidence="5 6" key="1">
    <citation type="submission" date="2018-04" db="EMBL/GenBank/DDBJ databases">
        <title>Novel actinobacteria from marine sediment.</title>
        <authorList>
            <person name="Ng Z.Y."/>
            <person name="Tan G.Y.A."/>
        </authorList>
    </citation>
    <scope>NUCLEOTIDE SEQUENCE [LARGE SCALE GENOMIC DNA]</scope>
    <source>
        <strain evidence="5 6">TPS81</strain>
    </source>
</reference>
<dbReference type="Gene3D" id="3.40.30.120">
    <property type="match status" value="1"/>
</dbReference>
<dbReference type="PRINTS" id="PR00420">
    <property type="entry name" value="RNGMNOXGNASE"/>
</dbReference>
<gene>
    <name evidence="5" type="ORF">DEF24_26230</name>
</gene>
<dbReference type="PANTHER" id="PTHR43004:SF19">
    <property type="entry name" value="BINDING MONOOXYGENASE, PUTATIVE (JCVI)-RELATED"/>
    <property type="match status" value="1"/>
</dbReference>